<sequence>MIQDLADKVWSNPLLHPLARRLQRAWIAFEIGAPQTDAPAPDDVVRLVEAAAILACSERTPHRRMAHRVATSALELHGTTSLPLDQAVRVVLARLGNFPAFATRASVRDAQPLLPFGILAEEIAAADRRTVALGDRKVVLTDFQHELWTRLNGRRRVAVAAPTSAGKSFVLQNFLASLFVPDGPRSVLYLVPTRALITQVARSIRAEVDAAALGAKSPIVATVPIEKALRLPPRAVYVMTQERGQIMLAAHADFAPEVIVVDEAHGVADGARGVRLQAAMTDLLKRRPDAQTLFASPAVRNLDVFGRMLDLDDVDALRSREPTVTQNFVMVDVVDVERGELLVRLADASPEDPPVARVTVERRTVTRVERLTNATFALGRGAANIIYANGAAEAEDVALALAALRNDEPTDPAREELARLAAEAVHPDYALIACVRRGVAFHYSHMPTQLRLAVEGAVSRGEVEELVCTSTLLQGVNLPAKNIFLFRPEKGSTRPMHGVDFWNLAGRAGRMMREFQGNIFLIDYERWKAKPLQQPDEAEIIPAVENGICRPSDLLSVIERPRRPGADRPDPEAVFVRLLGDLRDGTLKETLTRAKASQNLTDSAISTLAHALREASAAVNLPMSVLRRSPDISPHKQQRLYNILAIRLDRDGPASLIPPHPADDGAYELYADALQVCHRVILGLRRESRFHRFLAVLALKWMRGLPLPRIMQEQLDRNPRKERRFVVRETLELVEKQVRFQCVRLLGCYHAVLGQLLIDKGRPDLAADIPDMALFLEMGAADRTSISLMSLGVSRPVATQLARQAPSRGMDVEATLDWLASRPAAVTRLGATARDEVNNIIGSARTSEG</sequence>
<keyword evidence="1" id="KW-0547">Nucleotide-binding</keyword>
<organism evidence="7 8">
    <name type="scientific">Sphingomonas carotinifaciens</name>
    <dbReference type="NCBI Taxonomy" id="1166323"/>
    <lineage>
        <taxon>Bacteria</taxon>
        <taxon>Pseudomonadati</taxon>
        <taxon>Pseudomonadota</taxon>
        <taxon>Alphaproteobacteria</taxon>
        <taxon>Sphingomonadales</taxon>
        <taxon>Sphingomonadaceae</taxon>
        <taxon>Sphingomonas</taxon>
    </lineage>
</organism>
<dbReference type="InterPro" id="IPR011545">
    <property type="entry name" value="DEAD/DEAH_box_helicase_dom"/>
</dbReference>
<reference evidence="6 9" key="2">
    <citation type="submission" date="2019-12" db="EMBL/GenBank/DDBJ databases">
        <authorList>
            <person name="Zheng J."/>
        </authorList>
    </citation>
    <scope>NUCLEOTIDE SEQUENCE [LARGE SCALE GENOMIC DNA]</scope>
    <source>
        <strain evidence="6 9">DSM 27347</strain>
    </source>
</reference>
<dbReference type="InterPro" id="IPR027417">
    <property type="entry name" value="P-loop_NTPase"/>
</dbReference>
<reference evidence="7 8" key="1">
    <citation type="submission" date="2016-10" db="EMBL/GenBank/DDBJ databases">
        <authorList>
            <person name="Varghese N."/>
            <person name="Submissions S."/>
        </authorList>
    </citation>
    <scope>NUCLEOTIDE SEQUENCE [LARGE SCALE GENOMIC DNA]</scope>
    <source>
        <strain evidence="7 8">S7-754</strain>
    </source>
</reference>
<evidence type="ECO:0000256" key="4">
    <source>
        <dbReference type="ARBA" id="ARBA00022840"/>
    </source>
</evidence>
<proteinExistence type="predicted"/>
<accession>A0A1G7NF25</accession>
<feature type="domain" description="Helicase ATP-binding" evidence="5">
    <location>
        <begin position="148"/>
        <end position="317"/>
    </location>
</feature>
<evidence type="ECO:0000313" key="7">
    <source>
        <dbReference type="EMBL" id="SDF72644.1"/>
    </source>
</evidence>
<evidence type="ECO:0000256" key="2">
    <source>
        <dbReference type="ARBA" id="ARBA00022801"/>
    </source>
</evidence>
<dbReference type="Proteomes" id="UP000436801">
    <property type="component" value="Unassembled WGS sequence"/>
</dbReference>
<dbReference type="PANTHER" id="PTHR12131:SF1">
    <property type="entry name" value="ATP-DEPENDENT RNA HELICASE SUPV3L1, MITOCHONDRIAL-RELATED"/>
    <property type="match status" value="1"/>
</dbReference>
<evidence type="ECO:0000256" key="1">
    <source>
        <dbReference type="ARBA" id="ARBA00022741"/>
    </source>
</evidence>
<dbReference type="GO" id="GO:0005524">
    <property type="term" value="F:ATP binding"/>
    <property type="evidence" value="ECO:0007669"/>
    <property type="project" value="UniProtKB-KW"/>
</dbReference>
<keyword evidence="4" id="KW-0067">ATP-binding</keyword>
<dbReference type="Proteomes" id="UP000323502">
    <property type="component" value="Unassembled WGS sequence"/>
</dbReference>
<keyword evidence="3 7" id="KW-0347">Helicase</keyword>
<keyword evidence="8" id="KW-1185">Reference proteome</keyword>
<dbReference type="EMBL" id="WSUT01000005">
    <property type="protein sequence ID" value="MWC43211.1"/>
    <property type="molecule type" value="Genomic_DNA"/>
</dbReference>
<evidence type="ECO:0000313" key="8">
    <source>
        <dbReference type="Proteomes" id="UP000323502"/>
    </source>
</evidence>
<dbReference type="PROSITE" id="PS51192">
    <property type="entry name" value="HELICASE_ATP_BIND_1"/>
    <property type="match status" value="1"/>
</dbReference>
<dbReference type="SMART" id="SM00487">
    <property type="entry name" value="DEXDc"/>
    <property type="match status" value="1"/>
</dbReference>
<evidence type="ECO:0000259" key="5">
    <source>
        <dbReference type="PROSITE" id="PS51192"/>
    </source>
</evidence>
<dbReference type="OrthoDB" id="9815222at2"/>
<dbReference type="GO" id="GO:0016787">
    <property type="term" value="F:hydrolase activity"/>
    <property type="evidence" value="ECO:0007669"/>
    <property type="project" value="UniProtKB-KW"/>
</dbReference>
<gene>
    <name evidence="6" type="ORF">GQR91_05980</name>
    <name evidence="7" type="ORF">SAMN05216557_105143</name>
</gene>
<name>A0A1G7NF25_9SPHN</name>
<dbReference type="EMBL" id="FNBI01000005">
    <property type="protein sequence ID" value="SDF72644.1"/>
    <property type="molecule type" value="Genomic_DNA"/>
</dbReference>
<dbReference type="RefSeq" id="WP_160146794.1">
    <property type="nucleotide sequence ID" value="NZ_FNBI01000005.1"/>
</dbReference>
<dbReference type="GO" id="GO:0003676">
    <property type="term" value="F:nucleic acid binding"/>
    <property type="evidence" value="ECO:0007669"/>
    <property type="project" value="InterPro"/>
</dbReference>
<dbReference type="Pfam" id="PF00270">
    <property type="entry name" value="DEAD"/>
    <property type="match status" value="1"/>
</dbReference>
<dbReference type="Gene3D" id="3.40.50.300">
    <property type="entry name" value="P-loop containing nucleotide triphosphate hydrolases"/>
    <property type="match status" value="2"/>
</dbReference>
<dbReference type="InterPro" id="IPR014001">
    <property type="entry name" value="Helicase_ATP-bd"/>
</dbReference>
<dbReference type="InterPro" id="IPR050699">
    <property type="entry name" value="RNA-DNA_Helicase"/>
</dbReference>
<protein>
    <submittedName>
        <fullName evidence="7">DEAD/DEAH box helicase</fullName>
    </submittedName>
</protein>
<dbReference type="SUPFAM" id="SSF52540">
    <property type="entry name" value="P-loop containing nucleoside triphosphate hydrolases"/>
    <property type="match status" value="1"/>
</dbReference>
<evidence type="ECO:0000313" key="6">
    <source>
        <dbReference type="EMBL" id="MWC43211.1"/>
    </source>
</evidence>
<evidence type="ECO:0000256" key="3">
    <source>
        <dbReference type="ARBA" id="ARBA00022806"/>
    </source>
</evidence>
<dbReference type="PANTHER" id="PTHR12131">
    <property type="entry name" value="ATP-DEPENDENT RNA AND DNA HELICASE"/>
    <property type="match status" value="1"/>
</dbReference>
<dbReference type="GO" id="GO:0004386">
    <property type="term" value="F:helicase activity"/>
    <property type="evidence" value="ECO:0007669"/>
    <property type="project" value="UniProtKB-KW"/>
</dbReference>
<dbReference type="AlphaFoldDB" id="A0A1G7NF25"/>
<evidence type="ECO:0000313" key="9">
    <source>
        <dbReference type="Proteomes" id="UP000436801"/>
    </source>
</evidence>
<keyword evidence="2" id="KW-0378">Hydrolase</keyword>